<protein>
    <recommendedName>
        <fullName evidence="3">Thioredoxin-like fold domain-containing protein</fullName>
    </recommendedName>
</protein>
<dbReference type="InterPro" id="IPR036249">
    <property type="entry name" value="Thioredoxin-like_sf"/>
</dbReference>
<dbReference type="EMBL" id="QUBG01000002">
    <property type="protein sequence ID" value="TPR45242.1"/>
    <property type="molecule type" value="Genomic_DNA"/>
</dbReference>
<evidence type="ECO:0000313" key="1">
    <source>
        <dbReference type="EMBL" id="TPR45242.1"/>
    </source>
</evidence>
<gene>
    <name evidence="1" type="ORF">DY130_03340</name>
</gene>
<dbReference type="Pfam" id="PF13743">
    <property type="entry name" value="Thioredoxin_5"/>
    <property type="match status" value="1"/>
</dbReference>
<evidence type="ECO:0008006" key="3">
    <source>
        <dbReference type="Google" id="ProtNLM"/>
    </source>
</evidence>
<comment type="caution">
    <text evidence="1">The sequence shown here is derived from an EMBL/GenBank/DDBJ whole genome shotgun (WGS) entry which is preliminary data.</text>
</comment>
<proteinExistence type="predicted"/>
<evidence type="ECO:0000313" key="2">
    <source>
        <dbReference type="Proteomes" id="UP000784700"/>
    </source>
</evidence>
<name>A0A9Q8MU64_9LACO</name>
<dbReference type="SUPFAM" id="SSF52833">
    <property type="entry name" value="Thioredoxin-like"/>
    <property type="match status" value="1"/>
</dbReference>
<accession>A0A9Q8MU64</accession>
<dbReference type="AlphaFoldDB" id="A0A9Q8MU64"/>
<dbReference type="OrthoDB" id="2156137at2"/>
<organism evidence="1 2">
    <name type="scientific">Apilactobacillus micheneri</name>
    <dbReference type="NCBI Taxonomy" id="1899430"/>
    <lineage>
        <taxon>Bacteria</taxon>
        <taxon>Bacillati</taxon>
        <taxon>Bacillota</taxon>
        <taxon>Bacilli</taxon>
        <taxon>Lactobacillales</taxon>
        <taxon>Lactobacillaceae</taxon>
        <taxon>Apilactobacillus</taxon>
    </lineage>
</organism>
<sequence>MLFEIFLFVDPLCKECEKSEKTVLKLSKDIDSKFKIQFIPIYNLKVIQTDFCHSNNKIKKVLSSNELYNLYHDVVLDYKAALFQGMKNGKSFFMDMQNKILDQGIKYTDSLSLETAKEHNLDIPMFEEDRRSSLAKNTVEEDQKIVKNMKIKKPASAVIFNCNKPNSGVLTSNVCYSGLFDACCNQDLTKDSLKDMMKESQKKSVKNSGFHIVK</sequence>
<dbReference type="Gene3D" id="3.40.30.10">
    <property type="entry name" value="Glutaredoxin"/>
    <property type="match status" value="1"/>
</dbReference>
<reference evidence="1" key="1">
    <citation type="submission" date="2018-08" db="EMBL/GenBank/DDBJ databases">
        <title>Comparative genomics of wild bee and flower associated Lactobacillus reveals potential adaptation to the bee host.</title>
        <authorList>
            <person name="Vuong H.Q."/>
            <person name="Mcfrederick Q.S."/>
        </authorList>
    </citation>
    <scope>NUCLEOTIDE SEQUENCE</scope>
    <source>
        <strain evidence="1">HV_63</strain>
    </source>
</reference>
<dbReference type="Proteomes" id="UP000784700">
    <property type="component" value="Unassembled WGS sequence"/>
</dbReference>